<feature type="compositionally biased region" description="Polar residues" evidence="1">
    <location>
        <begin position="1162"/>
        <end position="1171"/>
    </location>
</feature>
<feature type="chain" id="PRO_5037573600" evidence="2">
    <location>
        <begin position="19"/>
        <end position="1457"/>
    </location>
</feature>
<proteinExistence type="predicted"/>
<evidence type="ECO:0000313" key="3">
    <source>
        <dbReference type="EMBL" id="KAH9645564.1"/>
    </source>
</evidence>
<dbReference type="EMBL" id="JACEFF010000019">
    <property type="protein sequence ID" value="KAH9645564.1"/>
    <property type="molecule type" value="Genomic_DNA"/>
</dbReference>
<feature type="compositionally biased region" description="Polar residues" evidence="1">
    <location>
        <begin position="206"/>
        <end position="219"/>
    </location>
</feature>
<reference evidence="3" key="1">
    <citation type="journal article" date="2021" name="G3 (Bethesda)">
        <title>Genome and transcriptome analysis of the beet armyworm Spodoptera exigua reveals targets for pest control. .</title>
        <authorList>
            <person name="Simon S."/>
            <person name="Breeschoten T."/>
            <person name="Jansen H.J."/>
            <person name="Dirks R.P."/>
            <person name="Schranz M.E."/>
            <person name="Ros V.I.D."/>
        </authorList>
    </citation>
    <scope>NUCLEOTIDE SEQUENCE</scope>
    <source>
        <strain evidence="3">TB_SE_WUR_2020</strain>
    </source>
</reference>
<feature type="region of interest" description="Disordered" evidence="1">
    <location>
        <begin position="91"/>
        <end position="115"/>
    </location>
</feature>
<feature type="signal peptide" evidence="2">
    <location>
        <begin position="1"/>
        <end position="18"/>
    </location>
</feature>
<comment type="caution">
    <text evidence="3">The sequence shown here is derived from an EMBL/GenBank/DDBJ whole genome shotgun (WGS) entry which is preliminary data.</text>
</comment>
<feature type="compositionally biased region" description="Basic and acidic residues" evidence="1">
    <location>
        <begin position="827"/>
        <end position="843"/>
    </location>
</feature>
<accession>A0A922MZ43</accession>
<evidence type="ECO:0000313" key="4">
    <source>
        <dbReference type="Proteomes" id="UP000814243"/>
    </source>
</evidence>
<feature type="region of interest" description="Disordered" evidence="1">
    <location>
        <begin position="192"/>
        <end position="219"/>
    </location>
</feature>
<feature type="region of interest" description="Disordered" evidence="1">
    <location>
        <begin position="775"/>
        <end position="857"/>
    </location>
</feature>
<dbReference type="Proteomes" id="UP000814243">
    <property type="component" value="Unassembled WGS sequence"/>
</dbReference>
<feature type="compositionally biased region" description="Basic and acidic residues" evidence="1">
    <location>
        <begin position="776"/>
        <end position="789"/>
    </location>
</feature>
<feature type="region of interest" description="Disordered" evidence="1">
    <location>
        <begin position="475"/>
        <end position="525"/>
    </location>
</feature>
<feature type="compositionally biased region" description="Basic and acidic residues" evidence="1">
    <location>
        <begin position="1173"/>
        <end position="1187"/>
    </location>
</feature>
<keyword evidence="2" id="KW-0732">Signal</keyword>
<organism evidence="3 4">
    <name type="scientific">Spodoptera exigua</name>
    <name type="common">Beet armyworm</name>
    <name type="synonym">Noctua fulgens</name>
    <dbReference type="NCBI Taxonomy" id="7107"/>
    <lineage>
        <taxon>Eukaryota</taxon>
        <taxon>Metazoa</taxon>
        <taxon>Ecdysozoa</taxon>
        <taxon>Arthropoda</taxon>
        <taxon>Hexapoda</taxon>
        <taxon>Insecta</taxon>
        <taxon>Pterygota</taxon>
        <taxon>Neoptera</taxon>
        <taxon>Endopterygota</taxon>
        <taxon>Lepidoptera</taxon>
        <taxon>Glossata</taxon>
        <taxon>Ditrysia</taxon>
        <taxon>Noctuoidea</taxon>
        <taxon>Noctuidae</taxon>
        <taxon>Amphipyrinae</taxon>
        <taxon>Spodoptera</taxon>
    </lineage>
</organism>
<feature type="compositionally biased region" description="Basic and acidic residues" evidence="1">
    <location>
        <begin position="806"/>
        <end position="815"/>
    </location>
</feature>
<gene>
    <name evidence="3" type="ORF">HF086_005213</name>
</gene>
<feature type="compositionally biased region" description="Polar residues" evidence="1">
    <location>
        <begin position="510"/>
        <end position="525"/>
    </location>
</feature>
<feature type="region of interest" description="Disordered" evidence="1">
    <location>
        <begin position="1144"/>
        <end position="1201"/>
    </location>
</feature>
<evidence type="ECO:0000256" key="1">
    <source>
        <dbReference type="SAM" id="MobiDB-lite"/>
    </source>
</evidence>
<feature type="compositionally biased region" description="Basic and acidic residues" evidence="1">
    <location>
        <begin position="97"/>
        <end position="115"/>
    </location>
</feature>
<name>A0A922MZ43_SPOEX</name>
<evidence type="ECO:0000256" key="2">
    <source>
        <dbReference type="SAM" id="SignalP"/>
    </source>
</evidence>
<protein>
    <submittedName>
        <fullName evidence="3">Uncharacterized protein</fullName>
    </submittedName>
</protein>
<sequence>MWWIVFSCLLTINSHISSQPLEDKENVRQTRQLDFGECCPCPGAGQVGQGFEAQSPSFSSFDGPYSRARDMDDCPCRGRSADSEGATSVFFPTAVRPDGHDVRPTEPKEDPKPLLHPEVDLASSVLETLREATDEEYKEALARDAARSMGKSADEAFFGDTIPDASTGNIVTIIMNPNQSEGLDDIVPQESRVQESRCGHGPLGSARSTPVQSRASTKKPNLLRELFGLPQVDHLEDMDSSAGASNIQERVVKVDESEAPSKTKIGIRKYAPVLKPETIINDISSNLEGNVGDLGKESKVPKLKLPQTTLMDLLNQRFLEDQEKLNSLPSIPKLRLNNSFLKSKPDLIEDMSVSPSDIQELAKKNFFEAKSHLDTILQNAHTRPMSLKNLLKLKDVEFVPLQDLVKTRAETPKLTVPQLNLPGIFDTKENYVTLTDQNAPLNTVKSTGKTPMFSKNEMLDAEVSPSNMIEQVSNNNCNEESAKSAETDNGLTDDGESEHEGETSTEIIDSASSPDTQSEVIDNSNDIVDVESNELAQTRDDCDNNASLMTDAPFQPTERYFMEEDRERNSRDEIVSNNSKERVINDISQEDFEPINVTNDENCADNANDMDSLTDSSNNINNFVKPDNSGFHNDGLSGNSNGIREEPCSQEESFIENVKPPGINQPTKLIRPLSLDKAISSIKDNLKNRFGNIKNTKAIPKAAKIYEEQIPNNYIEEGQTSSTIIDNQQSSNCQDVEKLQVTTMKPVICDDEPKVNDESADKVSMQDLQKISDSMLQREEQERKSKAACDEFSTVERQPKMSTADNSKENHKDSEISANTQKIVIMDPREFEGNDRSDEDSKKSCQSGLTLPKQAEEVHDASGSASEVVASIMPQNNMVRSPFSFDKVVQPNLDLLNLPAPNLKDLIKIEPIPTFDEIKTGLDSLLGTRASVAEEPKTLQQTMSTDASTKSFRSRLPLGLEDIDLDILQLKPQTSLLKKLPKLELPSKNKLLLPDLQIKPLKLQSALNDKGILAGRKNPLDIFPNLESPGSRMKSLSRKTVKASRKPDVLRSSLNPTKGIEDLTEDLQSHAKHTLRHMQKTLQSTLREQTKIPTKMQSNDLLEAIARNHEDVSDKLKALHMDFNDRLETMRNNLFDSSLFESRAPEPFSSLSSNIKERKSSLKTAQPKTLTSRIRDSKKSKSRRPDQQKQSGFGLSSQANENKFRMPAAASVTVPKTLKVPTLKPIMPKPLELLKQKPMISTSKDDVSRVKAALPVALWKKESEKVNPNTRLSKINPFKDSKIEVTFSTTPRPPMPRAQFRKLTLPSSLSDRNTRRFGVVDNSGSPSNMRSAVVSSPISSQDYKLGNEAVDSENRQESLTRQQKLTGNGIRLANSQPKISTDLESWPKASESAFLSKVKDAVKARLSKTPALKNSENIEVSDSTDMLRAASENVGVVENKVLKENVSYKCTMVCTKE</sequence>